<keyword evidence="8" id="KW-1185">Reference proteome</keyword>
<dbReference type="PROSITE" id="PS50287">
    <property type="entry name" value="SRCR_2"/>
    <property type="match status" value="1"/>
</dbReference>
<accession>A0A672YCP1</accession>
<protein>
    <recommendedName>
        <fullName evidence="6">SRCR domain-containing protein</fullName>
    </recommendedName>
</protein>
<evidence type="ECO:0000313" key="7">
    <source>
        <dbReference type="Ensembl" id="ENSSORP00005002779.1"/>
    </source>
</evidence>
<keyword evidence="1" id="KW-0732">Signal</keyword>
<feature type="domain" description="SRCR" evidence="6">
    <location>
        <begin position="9"/>
        <end position="109"/>
    </location>
</feature>
<evidence type="ECO:0000256" key="1">
    <source>
        <dbReference type="ARBA" id="ARBA00022729"/>
    </source>
</evidence>
<proteinExistence type="predicted"/>
<feature type="disulfide bond" evidence="5">
    <location>
        <begin position="78"/>
        <end position="88"/>
    </location>
</feature>
<dbReference type="Ensembl" id="ENSSORT00005002862.1">
    <property type="protein sequence ID" value="ENSSORP00005002779.1"/>
    <property type="gene ID" value="ENSSORG00005001722.1"/>
</dbReference>
<dbReference type="PANTHER" id="PTHR48071:SF27">
    <property type="entry name" value="SCAVENGER RECEPTOR CYSTEINE-RICH TYPE 1 PROTEIN M130-LIKE"/>
    <property type="match status" value="1"/>
</dbReference>
<dbReference type="Proteomes" id="UP000472271">
    <property type="component" value="Chromosome 21"/>
</dbReference>
<feature type="disulfide bond" evidence="5">
    <location>
        <begin position="47"/>
        <end position="108"/>
    </location>
</feature>
<dbReference type="Pfam" id="PF00530">
    <property type="entry name" value="SRCR"/>
    <property type="match status" value="1"/>
</dbReference>
<dbReference type="InterPro" id="IPR036772">
    <property type="entry name" value="SRCR-like_dom_sf"/>
</dbReference>
<dbReference type="GO" id="GO:0031638">
    <property type="term" value="P:zymogen activation"/>
    <property type="evidence" value="ECO:0007669"/>
    <property type="project" value="TreeGrafter"/>
</dbReference>
<dbReference type="GO" id="GO:0005886">
    <property type="term" value="C:plasma membrane"/>
    <property type="evidence" value="ECO:0007669"/>
    <property type="project" value="TreeGrafter"/>
</dbReference>
<evidence type="ECO:0000259" key="6">
    <source>
        <dbReference type="PROSITE" id="PS50287"/>
    </source>
</evidence>
<dbReference type="GO" id="GO:0004252">
    <property type="term" value="F:serine-type endopeptidase activity"/>
    <property type="evidence" value="ECO:0007669"/>
    <property type="project" value="TreeGrafter"/>
</dbReference>
<evidence type="ECO:0000313" key="8">
    <source>
        <dbReference type="Proteomes" id="UP000472271"/>
    </source>
</evidence>
<dbReference type="Gene3D" id="3.10.250.10">
    <property type="entry name" value="SRCR-like domain"/>
    <property type="match status" value="1"/>
</dbReference>
<reference evidence="7" key="2">
    <citation type="submission" date="2025-08" db="UniProtKB">
        <authorList>
            <consortium name="Ensembl"/>
        </authorList>
    </citation>
    <scope>IDENTIFICATION</scope>
</reference>
<evidence type="ECO:0000256" key="5">
    <source>
        <dbReference type="PROSITE-ProRule" id="PRU00196"/>
    </source>
</evidence>
<keyword evidence="2" id="KW-0677">Repeat</keyword>
<dbReference type="SUPFAM" id="SSF56487">
    <property type="entry name" value="SRCR-like"/>
    <property type="match status" value="1"/>
</dbReference>
<sequence length="118" mass="12886">MTTSITETGVLVNSTTRCSGRVEVFHSGQWGTVCDNDWDLSDAEVVCQQLDCGRARWAPGDAHFGQGSGVIWLDNVLCNGTESNLTECRYRGFGIHNCGHQDDAGVVCEGKIMCIMRK</sequence>
<keyword evidence="4" id="KW-0325">Glycoprotein</keyword>
<dbReference type="AlphaFoldDB" id="A0A672YCP1"/>
<dbReference type="InterPro" id="IPR001190">
    <property type="entry name" value="SRCR"/>
</dbReference>
<name>A0A672YCP1_9TELE</name>
<dbReference type="FunFam" id="3.10.250.10:FF:000006">
    <property type="entry name" value="neurotrypsin isoform X2"/>
    <property type="match status" value="1"/>
</dbReference>
<dbReference type="SMART" id="SM00202">
    <property type="entry name" value="SR"/>
    <property type="match status" value="1"/>
</dbReference>
<dbReference type="PANTHER" id="PTHR48071">
    <property type="entry name" value="SRCR DOMAIN-CONTAINING PROTEIN"/>
    <property type="match status" value="1"/>
</dbReference>
<reference evidence="7" key="1">
    <citation type="submission" date="2019-06" db="EMBL/GenBank/DDBJ databases">
        <authorList>
            <consortium name="Wellcome Sanger Institute Data Sharing"/>
        </authorList>
    </citation>
    <scope>NUCLEOTIDE SEQUENCE [LARGE SCALE GENOMIC DNA]</scope>
</reference>
<feature type="disulfide bond" evidence="5">
    <location>
        <begin position="34"/>
        <end position="98"/>
    </location>
</feature>
<keyword evidence="3 5" id="KW-1015">Disulfide bond</keyword>
<dbReference type="InParanoid" id="A0A672YCP1"/>
<dbReference type="PRINTS" id="PR00258">
    <property type="entry name" value="SPERACTRCPTR"/>
</dbReference>
<evidence type="ECO:0000256" key="3">
    <source>
        <dbReference type="ARBA" id="ARBA00023157"/>
    </source>
</evidence>
<evidence type="ECO:0000256" key="4">
    <source>
        <dbReference type="ARBA" id="ARBA00023180"/>
    </source>
</evidence>
<reference evidence="7" key="3">
    <citation type="submission" date="2025-09" db="UniProtKB">
        <authorList>
            <consortium name="Ensembl"/>
        </authorList>
    </citation>
    <scope>IDENTIFICATION</scope>
</reference>
<evidence type="ECO:0000256" key="2">
    <source>
        <dbReference type="ARBA" id="ARBA00022737"/>
    </source>
</evidence>
<organism evidence="7 8">
    <name type="scientific">Sphaeramia orbicularis</name>
    <name type="common">orbiculate cardinalfish</name>
    <dbReference type="NCBI Taxonomy" id="375764"/>
    <lineage>
        <taxon>Eukaryota</taxon>
        <taxon>Metazoa</taxon>
        <taxon>Chordata</taxon>
        <taxon>Craniata</taxon>
        <taxon>Vertebrata</taxon>
        <taxon>Euteleostomi</taxon>
        <taxon>Actinopterygii</taxon>
        <taxon>Neopterygii</taxon>
        <taxon>Teleostei</taxon>
        <taxon>Neoteleostei</taxon>
        <taxon>Acanthomorphata</taxon>
        <taxon>Gobiaria</taxon>
        <taxon>Kurtiformes</taxon>
        <taxon>Apogonoidei</taxon>
        <taxon>Apogonidae</taxon>
        <taxon>Apogoninae</taxon>
        <taxon>Sphaeramia</taxon>
    </lineage>
</organism>